<dbReference type="GO" id="GO:0004557">
    <property type="term" value="F:alpha-galactosidase activity"/>
    <property type="evidence" value="ECO:0007669"/>
    <property type="project" value="UniProtKB-EC"/>
</dbReference>
<dbReference type="EMBL" id="CAJNJA010008573">
    <property type="protein sequence ID" value="CAE7238072.1"/>
    <property type="molecule type" value="Genomic_DNA"/>
</dbReference>
<dbReference type="GO" id="GO:0005975">
    <property type="term" value="P:carbohydrate metabolic process"/>
    <property type="evidence" value="ECO:0007669"/>
    <property type="project" value="InterPro"/>
</dbReference>
<gene>
    <name evidence="5" type="primary">agaA</name>
    <name evidence="5" type="ORF">SNEC2469_LOCUS4118</name>
</gene>
<name>A0A812L0V2_9DINO</name>
<dbReference type="InterPro" id="IPR002241">
    <property type="entry name" value="Glyco_hydro_27"/>
</dbReference>
<keyword evidence="6" id="KW-1185">Reference proteome</keyword>
<dbReference type="EC" id="3.2.1.22" evidence="4"/>
<dbReference type="PANTHER" id="PTHR11452:SF75">
    <property type="entry name" value="ALPHA-GALACTOSIDASE MEL1"/>
    <property type="match status" value="1"/>
</dbReference>
<accession>A0A812L0V2</accession>
<dbReference type="PANTHER" id="PTHR11452">
    <property type="entry name" value="ALPHA-GALACTOSIDASE/ALPHA-N-ACETYLGALACTOSAMINIDASE"/>
    <property type="match status" value="1"/>
</dbReference>
<keyword evidence="2 4" id="KW-0378">Hydrolase</keyword>
<reference evidence="5" key="1">
    <citation type="submission" date="2021-02" db="EMBL/GenBank/DDBJ databases">
        <authorList>
            <person name="Dougan E. K."/>
            <person name="Rhodes N."/>
            <person name="Thang M."/>
            <person name="Chan C."/>
        </authorList>
    </citation>
    <scope>NUCLEOTIDE SEQUENCE</scope>
</reference>
<evidence type="ECO:0000313" key="6">
    <source>
        <dbReference type="Proteomes" id="UP000601435"/>
    </source>
</evidence>
<comment type="similarity">
    <text evidence="1 4">Belongs to the glycosyl hydrolase 27 family.</text>
</comment>
<organism evidence="5 6">
    <name type="scientific">Symbiodinium necroappetens</name>
    <dbReference type="NCBI Taxonomy" id="1628268"/>
    <lineage>
        <taxon>Eukaryota</taxon>
        <taxon>Sar</taxon>
        <taxon>Alveolata</taxon>
        <taxon>Dinophyceae</taxon>
        <taxon>Suessiales</taxon>
        <taxon>Symbiodiniaceae</taxon>
        <taxon>Symbiodinium</taxon>
    </lineage>
</organism>
<sequence length="774" mass="84711">MADRKAFPSGMKDLGDYLHRLGFKYGIYTDRGYKTCASRPASMGHEAEDGRLFGSWGVDFVKNDGCVVETRWLPGCMEPAELCRLRLHGSCTLAETKEGYPESGKCDDKGKRAAVRKYRCLAELKRLRLLVEAGCLLLSPMGDYLTLEDALVVSYTPEALNRSGALHLWMESMVCAGGTTNWSDICIMVCLTFGSSGLVAQIYVGLSECACMLTLRCRSLVFTEEVLLSYLGEAVELHKNAEDAPGRRHVSGPEAPALLRSERRAIAVSDQGEPSGLNEELLQLESEVNSYETSAAEDAAGESDEDSPKVVACAGTVQGAVPHGFEYPENYPSDPAWTVKDIWNSNKLGFYGPGVANARYAAVTLAEHQPMGGYYYIVFGDRLPNQTAEMKLDLPMSDCEFGDAAKVYMRTGSRADSEPRASGNVTTTWNGTTWRLYENPAAPRPAPKEEQEESTIFPFIKFPSLDAASNLTTKHPDHTAFANKTPEEAVPPDPFVIKIKGLSAPATTTGEASLNNDVSQIKQTLQEVWQEIQTLKLAGGNMEGLSDNIPSGFDPEEDVVNIKDLYLAGRLHPKKGHFQIDADGSSSIHEDGVNLRLDPGTFPSPLSGDNDLYMNLAGYSCSKFWGTLRITKDRPEGAKGITFFAFQDNKTVASVLVGGKVKRDFGFQYRLNPKANNMTIRVHDHGTPDKDFFEVEAYLSCKVDCGGRALDTDSGSCESLGHDQVRCELAADPHGRPCQWNGASCLSIASGRCSRNLVMRCALSFFYHVEPKKP</sequence>
<dbReference type="InterPro" id="IPR013785">
    <property type="entry name" value="Aldolase_TIM"/>
</dbReference>
<dbReference type="Gene3D" id="3.20.20.70">
    <property type="entry name" value="Aldolase class I"/>
    <property type="match status" value="1"/>
</dbReference>
<evidence type="ECO:0000256" key="4">
    <source>
        <dbReference type="RuleBase" id="RU361168"/>
    </source>
</evidence>
<protein>
    <recommendedName>
        <fullName evidence="4">Alpha-galactosidase</fullName>
        <ecNumber evidence="4">3.2.1.22</ecNumber>
    </recommendedName>
    <alternativeName>
        <fullName evidence="4">Melibiase</fullName>
    </alternativeName>
</protein>
<proteinExistence type="inferred from homology"/>
<comment type="caution">
    <text evidence="5">The sequence shown here is derived from an EMBL/GenBank/DDBJ whole genome shotgun (WGS) entry which is preliminary data.</text>
</comment>
<evidence type="ECO:0000256" key="1">
    <source>
        <dbReference type="ARBA" id="ARBA00009743"/>
    </source>
</evidence>
<dbReference type="Pfam" id="PF16499">
    <property type="entry name" value="Melibiase_2"/>
    <property type="match status" value="1"/>
</dbReference>
<dbReference type="InterPro" id="IPR017853">
    <property type="entry name" value="GH"/>
</dbReference>
<evidence type="ECO:0000256" key="2">
    <source>
        <dbReference type="ARBA" id="ARBA00022801"/>
    </source>
</evidence>
<dbReference type="AlphaFoldDB" id="A0A812L0V2"/>
<evidence type="ECO:0000256" key="3">
    <source>
        <dbReference type="ARBA" id="ARBA00023295"/>
    </source>
</evidence>
<dbReference type="Proteomes" id="UP000601435">
    <property type="component" value="Unassembled WGS sequence"/>
</dbReference>
<evidence type="ECO:0000313" key="5">
    <source>
        <dbReference type="EMBL" id="CAE7238072.1"/>
    </source>
</evidence>
<dbReference type="OrthoDB" id="435594at2759"/>
<keyword evidence="4" id="KW-1015">Disulfide bond</keyword>
<comment type="catalytic activity">
    <reaction evidence="4">
        <text>Hydrolysis of terminal, non-reducing alpha-D-galactose residues in alpha-D-galactosides, including galactose oligosaccharides, galactomannans and galactolipids.</text>
        <dbReference type="EC" id="3.2.1.22"/>
    </reaction>
</comment>
<dbReference type="PRINTS" id="PR00740">
    <property type="entry name" value="GLHYDRLASE27"/>
</dbReference>
<dbReference type="SUPFAM" id="SSF51445">
    <property type="entry name" value="(Trans)glycosidases"/>
    <property type="match status" value="1"/>
</dbReference>
<keyword evidence="3 4" id="KW-0326">Glycosidase</keyword>